<evidence type="ECO:0000256" key="3">
    <source>
        <dbReference type="ARBA" id="ARBA00023002"/>
    </source>
</evidence>
<gene>
    <name evidence="6" type="ORF">CKA38_14045</name>
</gene>
<dbReference type="PANTHER" id="PTHR43498:SF1">
    <property type="entry name" value="COB--COM HETERODISULFIDE REDUCTASE IRON-SULFUR SUBUNIT A"/>
    <property type="match status" value="1"/>
</dbReference>
<dbReference type="InterPro" id="IPR036188">
    <property type="entry name" value="FAD/NAD-bd_sf"/>
</dbReference>
<dbReference type="OrthoDB" id="9777740at2"/>
<keyword evidence="1" id="KW-0004">4Fe-4S</keyword>
<organism evidence="6 7">
    <name type="scientific">Ereboglobus luteus</name>
    <dbReference type="NCBI Taxonomy" id="1796921"/>
    <lineage>
        <taxon>Bacteria</taxon>
        <taxon>Pseudomonadati</taxon>
        <taxon>Verrucomicrobiota</taxon>
        <taxon>Opitutia</taxon>
        <taxon>Opitutales</taxon>
        <taxon>Opitutaceae</taxon>
        <taxon>Ereboglobus</taxon>
    </lineage>
</organism>
<keyword evidence="7" id="KW-1185">Reference proteome</keyword>
<dbReference type="Proteomes" id="UP000244896">
    <property type="component" value="Chromosome"/>
</dbReference>
<dbReference type="RefSeq" id="WP_108826123.1">
    <property type="nucleotide sequence ID" value="NZ_CP023004.1"/>
</dbReference>
<sequence length="463" mass="50327">MPGNNTHIYTRSIPVDGDYDLVVAGGGPGGVGAALSAARLGARVLLLEATGCLGGMGTSALVAAWSDTADGERMLAGGIAAELLEEMHARGCFKPGIHPDRWRRDLHGGVAFNPEGLKIVLDDYCAKAGVEVRFFTRLIDVDHDNKKLNGVVVNNIEGNKYVRARTFVDGTGDAVLANLCGVACREAGRDTPWIMAPTLCALQSGIDTEKFDAGKQQDAVFKAIADGFFTQNDRHVPGLFVNGRDTAIMNAGHIFNTNALNCRSLSQAMATGRKFAREYAEFFRKYLPGCENMQLIATGSLLGVRESRRIVGEYELNYEDFSARREFPDQIAIYNKSVDVHVHDCSDEQWERYTNEFLRMDRPAKGEYYGLPYGILVPAGGWENLWVAGRCNSSDIKVHGAIRDQPACIMMGEAAGAAAVQSLKTGQPACDLDTETLVGTLRAQHCVLPQKSLSRQMTRSARA</sequence>
<dbReference type="EMBL" id="CP023004">
    <property type="protein sequence ID" value="AWI10220.1"/>
    <property type="molecule type" value="Genomic_DNA"/>
</dbReference>
<evidence type="ECO:0000313" key="7">
    <source>
        <dbReference type="Proteomes" id="UP000244896"/>
    </source>
</evidence>
<evidence type="ECO:0000256" key="4">
    <source>
        <dbReference type="ARBA" id="ARBA00023004"/>
    </source>
</evidence>
<dbReference type="Gene3D" id="3.50.50.60">
    <property type="entry name" value="FAD/NAD(P)-binding domain"/>
    <property type="match status" value="1"/>
</dbReference>
<protein>
    <submittedName>
        <fullName evidence="6">FAD-dependent oxidoreductase</fullName>
    </submittedName>
</protein>
<keyword evidence="5" id="KW-0411">Iron-sulfur</keyword>
<keyword evidence="3" id="KW-0560">Oxidoreductase</keyword>
<name>A0A2U8E5X7_9BACT</name>
<keyword evidence="2" id="KW-0479">Metal-binding</keyword>
<dbReference type="AlphaFoldDB" id="A0A2U8E5X7"/>
<dbReference type="InterPro" id="IPR039650">
    <property type="entry name" value="HdrA-like"/>
</dbReference>
<evidence type="ECO:0000256" key="1">
    <source>
        <dbReference type="ARBA" id="ARBA00022485"/>
    </source>
</evidence>
<dbReference type="GO" id="GO:0046872">
    <property type="term" value="F:metal ion binding"/>
    <property type="evidence" value="ECO:0007669"/>
    <property type="project" value="UniProtKB-KW"/>
</dbReference>
<evidence type="ECO:0000256" key="5">
    <source>
        <dbReference type="ARBA" id="ARBA00023014"/>
    </source>
</evidence>
<proteinExistence type="predicted"/>
<accession>A0A2U8E5X7</accession>
<dbReference type="PANTHER" id="PTHR43498">
    <property type="entry name" value="FERREDOXIN:COB-COM HETERODISULFIDE REDUCTASE SUBUNIT A"/>
    <property type="match status" value="1"/>
</dbReference>
<keyword evidence="4" id="KW-0408">Iron</keyword>
<dbReference type="GO" id="GO:0051539">
    <property type="term" value="F:4 iron, 4 sulfur cluster binding"/>
    <property type="evidence" value="ECO:0007669"/>
    <property type="project" value="UniProtKB-KW"/>
</dbReference>
<dbReference type="PRINTS" id="PR00368">
    <property type="entry name" value="FADPNR"/>
</dbReference>
<dbReference type="GO" id="GO:0016491">
    <property type="term" value="F:oxidoreductase activity"/>
    <property type="evidence" value="ECO:0007669"/>
    <property type="project" value="UniProtKB-KW"/>
</dbReference>
<dbReference type="SUPFAM" id="SSF51905">
    <property type="entry name" value="FAD/NAD(P)-binding domain"/>
    <property type="match status" value="1"/>
</dbReference>
<evidence type="ECO:0000313" key="6">
    <source>
        <dbReference type="EMBL" id="AWI10220.1"/>
    </source>
</evidence>
<evidence type="ECO:0000256" key="2">
    <source>
        <dbReference type="ARBA" id="ARBA00022723"/>
    </source>
</evidence>
<dbReference type="Pfam" id="PF12831">
    <property type="entry name" value="FAD_oxidored"/>
    <property type="match status" value="1"/>
</dbReference>
<dbReference type="KEGG" id="elut:CKA38_14045"/>
<dbReference type="PRINTS" id="PR00411">
    <property type="entry name" value="PNDRDTASEI"/>
</dbReference>
<reference evidence="6 7" key="1">
    <citation type="journal article" date="2018" name="Syst. Appl. Microbiol.">
        <title>Ereboglobus luteus gen. nov. sp. nov. from cockroach guts, and new insights into the oxygen relationship of the genera Opitutus and Didymococcus (Verrucomicrobia: Opitutaceae).</title>
        <authorList>
            <person name="Tegtmeier D."/>
            <person name="Belitz A."/>
            <person name="Radek R."/>
            <person name="Heimerl T."/>
            <person name="Brune A."/>
        </authorList>
    </citation>
    <scope>NUCLEOTIDE SEQUENCE [LARGE SCALE GENOMIC DNA]</scope>
    <source>
        <strain evidence="6 7">Ho45</strain>
    </source>
</reference>